<dbReference type="PANTHER" id="PTHR43503:SF4">
    <property type="entry name" value="PEROXIREDOXIN-6"/>
    <property type="match status" value="1"/>
</dbReference>
<dbReference type="InterPro" id="IPR013766">
    <property type="entry name" value="Thioredoxin_domain"/>
</dbReference>
<evidence type="ECO:0000259" key="7">
    <source>
        <dbReference type="PROSITE" id="PS51352"/>
    </source>
</evidence>
<dbReference type="InterPro" id="IPR024706">
    <property type="entry name" value="Peroxiredoxin_AhpC-typ"/>
</dbReference>
<dbReference type="InterPro" id="IPR036249">
    <property type="entry name" value="Thioredoxin-like_sf"/>
</dbReference>
<dbReference type="Pfam" id="PF10417">
    <property type="entry name" value="1-cysPrx_C"/>
    <property type="match status" value="1"/>
</dbReference>
<comment type="caution">
    <text evidence="8">The sequence shown here is derived from an EMBL/GenBank/DDBJ whole genome shotgun (WGS) entry which is preliminary data.</text>
</comment>
<dbReference type="Gene3D" id="3.30.1020.10">
    <property type="entry name" value="Antioxidant, Horf6, Chain A, domain2"/>
    <property type="match status" value="1"/>
</dbReference>
<evidence type="ECO:0000256" key="1">
    <source>
        <dbReference type="ARBA" id="ARBA00009796"/>
    </source>
</evidence>
<gene>
    <name evidence="8" type="ORF">WKW80_12510</name>
</gene>
<evidence type="ECO:0000313" key="9">
    <source>
        <dbReference type="Proteomes" id="UP001363010"/>
    </source>
</evidence>
<name>A0ABU8VZL9_9BURK</name>
<evidence type="ECO:0000256" key="3">
    <source>
        <dbReference type="ARBA" id="ARBA00022862"/>
    </source>
</evidence>
<dbReference type="SUPFAM" id="SSF52833">
    <property type="entry name" value="Thioredoxin-like"/>
    <property type="match status" value="1"/>
</dbReference>
<keyword evidence="5" id="KW-0676">Redox-active center</keyword>
<evidence type="ECO:0000256" key="6">
    <source>
        <dbReference type="ARBA" id="ARBA00025719"/>
    </source>
</evidence>
<dbReference type="PROSITE" id="PS51352">
    <property type="entry name" value="THIOREDOXIN_2"/>
    <property type="match status" value="1"/>
</dbReference>
<dbReference type="InterPro" id="IPR000866">
    <property type="entry name" value="AhpC/TSA"/>
</dbReference>
<dbReference type="InterPro" id="IPR045020">
    <property type="entry name" value="PRX_1cys"/>
</dbReference>
<keyword evidence="4 8" id="KW-0560">Oxidoreductase</keyword>
<dbReference type="EMBL" id="JBBKZV010000006">
    <property type="protein sequence ID" value="MEJ8822843.1"/>
    <property type="molecule type" value="Genomic_DNA"/>
</dbReference>
<dbReference type="Proteomes" id="UP001363010">
    <property type="component" value="Unassembled WGS sequence"/>
</dbReference>
<accession>A0ABU8VZL9</accession>
<proteinExistence type="inferred from homology"/>
<evidence type="ECO:0000256" key="5">
    <source>
        <dbReference type="ARBA" id="ARBA00023284"/>
    </source>
</evidence>
<sequence>MRIGDSVPDFHAETSLGPIDFHAFIGECWCVLFSHPADFTPVCTTELGVTAKLAPEWSARNAKVIGLSVDSTEDHARWMVDINETQNTTVNFPIIADKERRVSMLFGMLDPTTFRHGEHLGETMTVRSVFIISPAKRVELIITYPAFIGRSFDEILRVLDALQLSARHHVATPANWHPGDDTVVLPFISDEEAEQMFAEQGGFRKVRPYLRYVRDPSLRIF</sequence>
<keyword evidence="3" id="KW-0049">Antioxidant</keyword>
<evidence type="ECO:0000256" key="4">
    <source>
        <dbReference type="ARBA" id="ARBA00023002"/>
    </source>
</evidence>
<dbReference type="Pfam" id="PF00578">
    <property type="entry name" value="AhpC-TSA"/>
    <property type="match status" value="1"/>
</dbReference>
<dbReference type="PANTHER" id="PTHR43503">
    <property type="entry name" value="MCG48959-RELATED"/>
    <property type="match status" value="1"/>
</dbReference>
<comment type="similarity">
    <text evidence="6">Belongs to the peroxiredoxin family. Prx6 subfamily.</text>
</comment>
<evidence type="ECO:0000256" key="2">
    <source>
        <dbReference type="ARBA" id="ARBA00022559"/>
    </source>
</evidence>
<keyword evidence="9" id="KW-1185">Reference proteome</keyword>
<reference evidence="8 9" key="1">
    <citation type="submission" date="2024-03" db="EMBL/GenBank/DDBJ databases">
        <title>Novel species of the genus Variovorax.</title>
        <authorList>
            <person name="Liu Q."/>
            <person name="Xin Y.-H."/>
        </authorList>
    </citation>
    <scope>NUCLEOTIDE SEQUENCE [LARGE SCALE GENOMIC DNA]</scope>
    <source>
        <strain evidence="8 9">KACC 18501</strain>
    </source>
</reference>
<feature type="domain" description="Thioredoxin" evidence="7">
    <location>
        <begin position="1"/>
        <end position="164"/>
    </location>
</feature>
<dbReference type="InterPro" id="IPR019479">
    <property type="entry name" value="Peroxiredoxin_C"/>
</dbReference>
<evidence type="ECO:0000313" key="8">
    <source>
        <dbReference type="EMBL" id="MEJ8822843.1"/>
    </source>
</evidence>
<comment type="similarity">
    <text evidence="1">Belongs to the peroxiredoxin family. AhpC/Prx1 subfamily.</text>
</comment>
<dbReference type="EC" id="1.11.1.-" evidence="8"/>
<keyword evidence="2 8" id="KW-0575">Peroxidase</keyword>
<dbReference type="GO" id="GO:0004601">
    <property type="term" value="F:peroxidase activity"/>
    <property type="evidence" value="ECO:0007669"/>
    <property type="project" value="UniProtKB-KW"/>
</dbReference>
<protein>
    <submittedName>
        <fullName evidence="8">Peroxiredoxin</fullName>
        <ecNumber evidence="8">1.11.1.-</ecNumber>
    </submittedName>
</protein>
<organism evidence="8 9">
    <name type="scientific">Variovorax humicola</name>
    <dbReference type="NCBI Taxonomy" id="1769758"/>
    <lineage>
        <taxon>Bacteria</taxon>
        <taxon>Pseudomonadati</taxon>
        <taxon>Pseudomonadota</taxon>
        <taxon>Betaproteobacteria</taxon>
        <taxon>Burkholderiales</taxon>
        <taxon>Comamonadaceae</taxon>
        <taxon>Variovorax</taxon>
    </lineage>
</organism>
<dbReference type="Gene3D" id="3.40.30.10">
    <property type="entry name" value="Glutaredoxin"/>
    <property type="match status" value="1"/>
</dbReference>
<dbReference type="RefSeq" id="WP_340364162.1">
    <property type="nucleotide sequence ID" value="NZ_JBBKZV010000006.1"/>
</dbReference>
<dbReference type="CDD" id="cd03016">
    <property type="entry name" value="PRX_1cys"/>
    <property type="match status" value="1"/>
</dbReference>
<dbReference type="PIRSF" id="PIRSF000239">
    <property type="entry name" value="AHPC"/>
    <property type="match status" value="1"/>
</dbReference>